<keyword evidence="4" id="KW-1185">Reference proteome</keyword>
<dbReference type="KEGG" id="nnv:QNH39_02970"/>
<dbReference type="GO" id="GO:0008289">
    <property type="term" value="F:lipid binding"/>
    <property type="evidence" value="ECO:0007669"/>
    <property type="project" value="UniProtKB-KW"/>
</dbReference>
<proteinExistence type="predicted"/>
<dbReference type="Pfam" id="PF02645">
    <property type="entry name" value="DegV"/>
    <property type="match status" value="1"/>
</dbReference>
<name>A0AA95MMQ6_9BACI</name>
<dbReference type="NCBIfam" id="TIGR00762">
    <property type="entry name" value="DegV"/>
    <property type="match status" value="1"/>
</dbReference>
<evidence type="ECO:0000313" key="3">
    <source>
        <dbReference type="EMBL" id="WHY86854.1"/>
    </source>
</evidence>
<dbReference type="RefSeq" id="WP_066095804.1">
    <property type="nucleotide sequence ID" value="NZ_CP126114.1"/>
</dbReference>
<sequence length="276" mass="30355">MIKIITDSSADLPKELIEQYDITMVPLTVTIGEHDYLEKVDLTPKEFFTKMFSSDVLPKTSQPSPASFADAFTKYDSPDNEILCFTISSGLSGTYQSACIGKELSNAKVTVFDTLAGSLGHGLQIIRAAELAGQGHTIEEIVEELIAYRDKMNILVLLDTLENIVKGGRLSKFKGSLAKILNIKVILERVAGGKVEILEKIRGKKKFQKRVLNIIQERGSDFSNLTFGITHTGNVEDAEAIKQELIEQFHPKAVIISYMGATMGTYAGKDGMIISF</sequence>
<accession>A0AA95MMQ6</accession>
<dbReference type="PANTHER" id="PTHR33434">
    <property type="entry name" value="DEGV DOMAIN-CONTAINING PROTEIN DR_1986-RELATED"/>
    <property type="match status" value="1"/>
</dbReference>
<dbReference type="AlphaFoldDB" id="A0AA95MMQ6"/>
<dbReference type="InterPro" id="IPR050270">
    <property type="entry name" value="DegV_domain_contain"/>
</dbReference>
<dbReference type="Proteomes" id="UP001178288">
    <property type="component" value="Chromosome"/>
</dbReference>
<dbReference type="InterPro" id="IPR043168">
    <property type="entry name" value="DegV_C"/>
</dbReference>
<dbReference type="PANTHER" id="PTHR33434:SF3">
    <property type="entry name" value="DEGV DOMAIN-CONTAINING PROTEIN YITS"/>
    <property type="match status" value="1"/>
</dbReference>
<gene>
    <name evidence="3" type="ORF">QNH39_02970</name>
</gene>
<organism evidence="3 4">
    <name type="scientific">Neobacillus novalis</name>
    <dbReference type="NCBI Taxonomy" id="220687"/>
    <lineage>
        <taxon>Bacteria</taxon>
        <taxon>Bacillati</taxon>
        <taxon>Bacillota</taxon>
        <taxon>Bacilli</taxon>
        <taxon>Bacillales</taxon>
        <taxon>Bacillaceae</taxon>
        <taxon>Neobacillus</taxon>
    </lineage>
</organism>
<dbReference type="PROSITE" id="PS51482">
    <property type="entry name" value="DEGV"/>
    <property type="match status" value="1"/>
</dbReference>
<dbReference type="EMBL" id="CP126114">
    <property type="protein sequence ID" value="WHY86854.1"/>
    <property type="molecule type" value="Genomic_DNA"/>
</dbReference>
<dbReference type="Gene3D" id="3.40.50.10170">
    <property type="match status" value="1"/>
</dbReference>
<reference evidence="3" key="1">
    <citation type="submission" date="2023-05" db="EMBL/GenBank/DDBJ databases">
        <title>Comparative genomics of Bacillaceae isolates and their secondary metabolite potential.</title>
        <authorList>
            <person name="Song L."/>
            <person name="Nielsen L.J."/>
            <person name="Mohite O."/>
            <person name="Xu X."/>
            <person name="Weber T."/>
            <person name="Kovacs A.T."/>
        </authorList>
    </citation>
    <scope>NUCLEOTIDE SEQUENCE</scope>
    <source>
        <strain evidence="3">XLM17</strain>
    </source>
</reference>
<evidence type="ECO:0000256" key="2">
    <source>
        <dbReference type="ARBA" id="ARBA00023121"/>
    </source>
</evidence>
<dbReference type="SUPFAM" id="SSF82549">
    <property type="entry name" value="DAK1/DegV-like"/>
    <property type="match status" value="1"/>
</dbReference>
<protein>
    <submittedName>
        <fullName evidence="3">DegV family protein</fullName>
    </submittedName>
</protein>
<evidence type="ECO:0000313" key="4">
    <source>
        <dbReference type="Proteomes" id="UP001178288"/>
    </source>
</evidence>
<dbReference type="InterPro" id="IPR003797">
    <property type="entry name" value="DegV"/>
</dbReference>
<comment type="function">
    <text evidence="1">May bind long-chain fatty acids, such as palmitate, and may play a role in lipid transport or fatty acid metabolism.</text>
</comment>
<evidence type="ECO:0000256" key="1">
    <source>
        <dbReference type="ARBA" id="ARBA00003238"/>
    </source>
</evidence>
<dbReference type="Gene3D" id="3.30.1180.10">
    <property type="match status" value="1"/>
</dbReference>
<keyword evidence="2" id="KW-0446">Lipid-binding</keyword>